<dbReference type="OrthoDB" id="9813383at2"/>
<feature type="domain" description="Glutamine amidotransferase" evidence="1">
    <location>
        <begin position="20"/>
        <end position="188"/>
    </location>
</feature>
<dbReference type="InterPro" id="IPR017926">
    <property type="entry name" value="GATASE"/>
</dbReference>
<dbReference type="PANTHER" id="PTHR42695:SF5">
    <property type="entry name" value="GLUTAMINE AMIDOTRANSFERASE YLR126C-RELATED"/>
    <property type="match status" value="1"/>
</dbReference>
<dbReference type="KEGG" id="sod:Sant_0829"/>
<dbReference type="SUPFAM" id="SSF52317">
    <property type="entry name" value="Class I glutamine amidotransferase-like"/>
    <property type="match status" value="1"/>
</dbReference>
<keyword evidence="2" id="KW-0808">Transferase</keyword>
<evidence type="ECO:0000313" key="3">
    <source>
        <dbReference type="Proteomes" id="UP000019028"/>
    </source>
</evidence>
<dbReference type="GO" id="GO:0005829">
    <property type="term" value="C:cytosol"/>
    <property type="evidence" value="ECO:0007669"/>
    <property type="project" value="TreeGrafter"/>
</dbReference>
<dbReference type="RefSeq" id="WP_025421046.1">
    <property type="nucleotide sequence ID" value="NZ_CP006569.1"/>
</dbReference>
<name>W0HTQ7_9GAMM</name>
<evidence type="ECO:0000259" key="1">
    <source>
        <dbReference type="Pfam" id="PF00117"/>
    </source>
</evidence>
<accession>W0HTQ7</accession>
<dbReference type="InterPro" id="IPR029062">
    <property type="entry name" value="Class_I_gatase-like"/>
</dbReference>
<dbReference type="PANTHER" id="PTHR42695">
    <property type="entry name" value="GLUTAMINE AMIDOTRANSFERASE YLR126C-RELATED"/>
    <property type="match status" value="1"/>
</dbReference>
<dbReference type="EMBL" id="CP006569">
    <property type="protein sequence ID" value="AHF75912.1"/>
    <property type="molecule type" value="Genomic_DNA"/>
</dbReference>
<proteinExistence type="predicted"/>
<protein>
    <submittedName>
        <fullName evidence="2">Glutamine amidotransferase class-I</fullName>
    </submittedName>
</protein>
<gene>
    <name evidence="2" type="ORF">Sant_0829</name>
</gene>
<dbReference type="InterPro" id="IPR044992">
    <property type="entry name" value="ChyE-like"/>
</dbReference>
<dbReference type="Proteomes" id="UP000019028">
    <property type="component" value="Chromosome"/>
</dbReference>
<evidence type="ECO:0000313" key="2">
    <source>
        <dbReference type="EMBL" id="AHF75912.1"/>
    </source>
</evidence>
<sequence>MQRKRLLYLHNGRSTTTVARLDDRFEHWGLEVDRFWAFNNEFPQDLAGYDGIFLSGSPHGAYEDVPFILQEHRLIQEASRRRIPMLGVCFGSQILASALCGRDQVFRRPYCEIGNKWLSATPAAASDPIAAGIVPRAYMFVWHNDEVRADHPAMTVLAGSDQCPNQIWRYRDQPVWGIQGHPEITLAQAPVWFEQNRQRMELDGGNIDHLIATADEALAAKTMLTRFAALVQSSPSVPPESVNL</sequence>
<dbReference type="HOGENOM" id="CLU_054974_4_1_6"/>
<organism evidence="2 3">
    <name type="scientific">Sodalis praecaptivus</name>
    <dbReference type="NCBI Taxonomy" id="1239307"/>
    <lineage>
        <taxon>Bacteria</taxon>
        <taxon>Pseudomonadati</taxon>
        <taxon>Pseudomonadota</taxon>
        <taxon>Gammaproteobacteria</taxon>
        <taxon>Enterobacterales</taxon>
        <taxon>Bruguierivoracaceae</taxon>
        <taxon>Sodalis</taxon>
    </lineage>
</organism>
<keyword evidence="3" id="KW-1185">Reference proteome</keyword>
<reference evidence="2 3" key="1">
    <citation type="journal article" date="2014" name="Genome Biol. Evol.">
        <title>Genome degeneration and adaptation in a nascent stage of symbiosis.</title>
        <authorList>
            <person name="Oakeson K.F."/>
            <person name="Gil R."/>
            <person name="Clayton A.L."/>
            <person name="Dunn D.M."/>
            <person name="von Niederhausern A.C."/>
            <person name="Hamil C."/>
            <person name="Aoyagi A."/>
            <person name="Duval B."/>
            <person name="Baca A."/>
            <person name="Silva F.J."/>
            <person name="Vallier A."/>
            <person name="Jackson D.G."/>
            <person name="Latorre A."/>
            <person name="Weiss R.B."/>
            <person name="Heddi A."/>
            <person name="Moya A."/>
            <person name="Dale C."/>
        </authorList>
    </citation>
    <scope>NUCLEOTIDE SEQUENCE [LARGE SCALE GENOMIC DNA]</scope>
    <source>
        <strain evidence="2 3">HS1</strain>
    </source>
</reference>
<dbReference type="PROSITE" id="PS51273">
    <property type="entry name" value="GATASE_TYPE_1"/>
    <property type="match status" value="1"/>
</dbReference>
<keyword evidence="2" id="KW-0315">Glutamine amidotransferase</keyword>
<dbReference type="PATRIC" id="fig|1239307.3.peg.890"/>
<dbReference type="GO" id="GO:0016740">
    <property type="term" value="F:transferase activity"/>
    <property type="evidence" value="ECO:0007669"/>
    <property type="project" value="UniProtKB-KW"/>
</dbReference>
<dbReference type="Gene3D" id="3.40.50.880">
    <property type="match status" value="1"/>
</dbReference>
<dbReference type="Pfam" id="PF00117">
    <property type="entry name" value="GATase"/>
    <property type="match status" value="1"/>
</dbReference>
<dbReference type="CDD" id="cd01741">
    <property type="entry name" value="GATase1_1"/>
    <property type="match status" value="1"/>
</dbReference>
<dbReference type="AlphaFoldDB" id="W0HTQ7"/>